<keyword evidence="5" id="KW-1185">Reference proteome</keyword>
<dbReference type="Gene3D" id="2.60.120.1440">
    <property type="match status" value="1"/>
</dbReference>
<reference evidence="4" key="1">
    <citation type="submission" date="2022-10" db="EMBL/GenBank/DDBJ databases">
        <title>Chitinophaga sp. nov., isolated from soil.</title>
        <authorList>
            <person name="Jeon C.O."/>
        </authorList>
    </citation>
    <scope>NUCLEOTIDE SEQUENCE</scope>
    <source>
        <strain evidence="4">R8</strain>
    </source>
</reference>
<evidence type="ECO:0000313" key="4">
    <source>
        <dbReference type="EMBL" id="UYQ91392.1"/>
    </source>
</evidence>
<organism evidence="4 5">
    <name type="scientific">Chitinophaga horti</name>
    <dbReference type="NCBI Taxonomy" id="2920382"/>
    <lineage>
        <taxon>Bacteria</taxon>
        <taxon>Pseudomonadati</taxon>
        <taxon>Bacteroidota</taxon>
        <taxon>Chitinophagia</taxon>
        <taxon>Chitinophagales</taxon>
        <taxon>Chitinophagaceae</taxon>
        <taxon>Chitinophaga</taxon>
    </lineage>
</organism>
<protein>
    <submittedName>
        <fullName evidence="4">FecR domain-containing protein</fullName>
    </submittedName>
</protein>
<dbReference type="Gene3D" id="3.55.50.30">
    <property type="match status" value="1"/>
</dbReference>
<dbReference type="PANTHER" id="PTHR30273:SF2">
    <property type="entry name" value="PROTEIN FECR"/>
    <property type="match status" value="1"/>
</dbReference>
<keyword evidence="1" id="KW-1133">Transmembrane helix</keyword>
<evidence type="ECO:0000259" key="2">
    <source>
        <dbReference type="Pfam" id="PF04773"/>
    </source>
</evidence>
<feature type="transmembrane region" description="Helical" evidence="1">
    <location>
        <begin position="84"/>
        <end position="102"/>
    </location>
</feature>
<name>A0ABY6IVI9_9BACT</name>
<sequence length="387" mass="42286">MTPTARIRYLVTQFVSGTCTPQERHELFGYINRSENDEALKSALDEAWAAYEPNTPMPDDVSERILSNIYPTSQPMVVKHRRNLGWAAAAALVLSAGAFFIWKPAPQPRMLATPTPRYQNEVQPGGNKALLTLADGTVIELDSAANGVLATQNGAQVKKLANGQLVYDATAANGAPSGNNTMSTPRGGSYRLSLPDGTQVWLNASSSITYPVNFAANERRVTISGEVYFEVTPDAARPFRVNAPQMEVQVLGTSFNINAYEDESAVRTTLLTGAVKITAGAQVSSVLQPGQQASLKQQSLTVANNINTEDVIAWKNGYFQFNDADMATVMRQLEKWYDVEVVYEGEVPKRSFGGGMQRSLPLTQVLKILEENDVQFKVTGNRITVMK</sequence>
<proteinExistence type="predicted"/>
<dbReference type="PANTHER" id="PTHR30273">
    <property type="entry name" value="PERIPLASMIC SIGNAL SENSOR AND SIGMA FACTOR ACTIVATOR FECR-RELATED"/>
    <property type="match status" value="1"/>
</dbReference>
<dbReference type="Pfam" id="PF16344">
    <property type="entry name" value="FecR_C"/>
    <property type="match status" value="1"/>
</dbReference>
<dbReference type="Pfam" id="PF04773">
    <property type="entry name" value="FecR"/>
    <property type="match status" value="1"/>
</dbReference>
<evidence type="ECO:0000256" key="1">
    <source>
        <dbReference type="SAM" id="Phobius"/>
    </source>
</evidence>
<dbReference type="InterPro" id="IPR006860">
    <property type="entry name" value="FecR"/>
</dbReference>
<keyword evidence="1" id="KW-0472">Membrane</keyword>
<evidence type="ECO:0000259" key="3">
    <source>
        <dbReference type="Pfam" id="PF16344"/>
    </source>
</evidence>
<keyword evidence="1" id="KW-0812">Transmembrane</keyword>
<dbReference type="InterPro" id="IPR032508">
    <property type="entry name" value="FecR_C"/>
</dbReference>
<gene>
    <name evidence="4" type="ORF">MKQ68_14960</name>
</gene>
<accession>A0ABY6IVI9</accession>
<evidence type="ECO:0000313" key="5">
    <source>
        <dbReference type="Proteomes" id="UP001162741"/>
    </source>
</evidence>
<feature type="domain" description="FecR protein" evidence="2">
    <location>
        <begin position="181"/>
        <end position="276"/>
    </location>
</feature>
<feature type="domain" description="Protein FecR C-terminal" evidence="3">
    <location>
        <begin position="318"/>
        <end position="385"/>
    </location>
</feature>
<dbReference type="EMBL" id="CP107006">
    <property type="protein sequence ID" value="UYQ91392.1"/>
    <property type="molecule type" value="Genomic_DNA"/>
</dbReference>
<dbReference type="InterPro" id="IPR012373">
    <property type="entry name" value="Ferrdict_sens_TM"/>
</dbReference>
<dbReference type="Proteomes" id="UP001162741">
    <property type="component" value="Chromosome"/>
</dbReference>
<dbReference type="RefSeq" id="WP_264279827.1">
    <property type="nucleotide sequence ID" value="NZ_CP107006.1"/>
</dbReference>